<dbReference type="Proteomes" id="UP001278500">
    <property type="component" value="Unassembled WGS sequence"/>
</dbReference>
<evidence type="ECO:0000256" key="1">
    <source>
        <dbReference type="SAM" id="MobiDB-lite"/>
    </source>
</evidence>
<comment type="caution">
    <text evidence="2">The sequence shown here is derived from an EMBL/GenBank/DDBJ whole genome shotgun (WGS) entry which is preliminary data.</text>
</comment>
<evidence type="ECO:0000313" key="2">
    <source>
        <dbReference type="EMBL" id="KAK3356084.1"/>
    </source>
</evidence>
<reference evidence="2" key="1">
    <citation type="journal article" date="2023" name="Mol. Phylogenet. Evol.">
        <title>Genome-scale phylogeny and comparative genomics of the fungal order Sordariales.</title>
        <authorList>
            <person name="Hensen N."/>
            <person name="Bonometti L."/>
            <person name="Westerberg I."/>
            <person name="Brannstrom I.O."/>
            <person name="Guillou S."/>
            <person name="Cros-Aarteil S."/>
            <person name="Calhoun S."/>
            <person name="Haridas S."/>
            <person name="Kuo A."/>
            <person name="Mondo S."/>
            <person name="Pangilinan J."/>
            <person name="Riley R."/>
            <person name="LaButti K."/>
            <person name="Andreopoulos B."/>
            <person name="Lipzen A."/>
            <person name="Chen C."/>
            <person name="Yan M."/>
            <person name="Daum C."/>
            <person name="Ng V."/>
            <person name="Clum A."/>
            <person name="Steindorff A."/>
            <person name="Ohm R.A."/>
            <person name="Martin F."/>
            <person name="Silar P."/>
            <person name="Natvig D.O."/>
            <person name="Lalanne C."/>
            <person name="Gautier V."/>
            <person name="Ament-Velasquez S.L."/>
            <person name="Kruys A."/>
            <person name="Hutchinson M.I."/>
            <person name="Powell A.J."/>
            <person name="Barry K."/>
            <person name="Miller A.N."/>
            <person name="Grigoriev I.V."/>
            <person name="Debuchy R."/>
            <person name="Gladieux P."/>
            <person name="Hiltunen Thoren M."/>
            <person name="Johannesson H."/>
        </authorList>
    </citation>
    <scope>NUCLEOTIDE SEQUENCE</scope>
    <source>
        <strain evidence="2">CBS 560.94</strain>
    </source>
</reference>
<sequence>MAEYTSDEHPTVPDMASPSGTDNDSDYAVTTTNDLAVTPPVDNKVVMPDPSNEFIPAAKANKQGVAVASKVNRHSYRHALPVADVIGLARRLGLIGPADQNTMNTVKNSEGTQTDDTHATTLDVAPDSEAIGSQQNHVSSAPHHESSTEDSDKTALVIRSTNSSTNIAPKLEDGAIASTEPVPHIYPPRRPNIFSKRAPQRNVGWSPKVLATITPNAAKDVDNHGEDFDDEDFQEFQSAREQEMGKKTEKFMHMASQYSWQPRVVEDLGEAFEIED</sequence>
<name>A0AAE0JQU0_9PEZI</name>
<keyword evidence="3" id="KW-1185">Reference proteome</keyword>
<proteinExistence type="predicted"/>
<organism evidence="2 3">
    <name type="scientific">Neurospora tetraspora</name>
    <dbReference type="NCBI Taxonomy" id="94610"/>
    <lineage>
        <taxon>Eukaryota</taxon>
        <taxon>Fungi</taxon>
        <taxon>Dikarya</taxon>
        <taxon>Ascomycota</taxon>
        <taxon>Pezizomycotina</taxon>
        <taxon>Sordariomycetes</taxon>
        <taxon>Sordariomycetidae</taxon>
        <taxon>Sordariales</taxon>
        <taxon>Sordariaceae</taxon>
        <taxon>Neurospora</taxon>
    </lineage>
</organism>
<reference evidence="2" key="2">
    <citation type="submission" date="2023-06" db="EMBL/GenBank/DDBJ databases">
        <authorList>
            <consortium name="Lawrence Berkeley National Laboratory"/>
            <person name="Haridas S."/>
            <person name="Hensen N."/>
            <person name="Bonometti L."/>
            <person name="Westerberg I."/>
            <person name="Brannstrom I.O."/>
            <person name="Guillou S."/>
            <person name="Cros-Aarteil S."/>
            <person name="Calhoun S."/>
            <person name="Kuo A."/>
            <person name="Mondo S."/>
            <person name="Pangilinan J."/>
            <person name="Riley R."/>
            <person name="Labutti K."/>
            <person name="Andreopoulos B."/>
            <person name="Lipzen A."/>
            <person name="Chen C."/>
            <person name="Yanf M."/>
            <person name="Daum C."/>
            <person name="Ng V."/>
            <person name="Clum A."/>
            <person name="Steindorff A."/>
            <person name="Ohm R."/>
            <person name="Martin F."/>
            <person name="Silar P."/>
            <person name="Natvig D."/>
            <person name="Lalanne C."/>
            <person name="Gautier V."/>
            <person name="Ament-Velasquez S.L."/>
            <person name="Kruys A."/>
            <person name="Hutchinson M.I."/>
            <person name="Powell A.J."/>
            <person name="Barry K."/>
            <person name="Miller A.N."/>
            <person name="Grigoriev I.V."/>
            <person name="Debuchy R."/>
            <person name="Gladieux P."/>
            <person name="Thoren M.H."/>
            <person name="Johannesson H."/>
        </authorList>
    </citation>
    <scope>NUCLEOTIDE SEQUENCE</scope>
    <source>
        <strain evidence="2">CBS 560.94</strain>
    </source>
</reference>
<gene>
    <name evidence="2" type="ORF">B0H65DRAFT_505878</name>
</gene>
<dbReference type="EMBL" id="JAUEPP010000001">
    <property type="protein sequence ID" value="KAK3356084.1"/>
    <property type="molecule type" value="Genomic_DNA"/>
</dbReference>
<protein>
    <submittedName>
        <fullName evidence="2">Uncharacterized protein</fullName>
    </submittedName>
</protein>
<dbReference type="GeneID" id="87865177"/>
<dbReference type="RefSeq" id="XP_062687461.1">
    <property type="nucleotide sequence ID" value="XM_062828023.1"/>
</dbReference>
<feature type="compositionally biased region" description="Polar residues" evidence="1">
    <location>
        <begin position="18"/>
        <end position="35"/>
    </location>
</feature>
<feature type="compositionally biased region" description="Basic and acidic residues" evidence="1">
    <location>
        <begin position="1"/>
        <end position="11"/>
    </location>
</feature>
<dbReference type="AlphaFoldDB" id="A0AAE0JQU0"/>
<feature type="compositionally biased region" description="Basic and acidic residues" evidence="1">
    <location>
        <begin position="142"/>
        <end position="153"/>
    </location>
</feature>
<feature type="region of interest" description="Disordered" evidence="1">
    <location>
        <begin position="132"/>
        <end position="199"/>
    </location>
</feature>
<feature type="region of interest" description="Disordered" evidence="1">
    <location>
        <begin position="1"/>
        <end position="42"/>
    </location>
</feature>
<accession>A0AAE0JQU0</accession>
<evidence type="ECO:0000313" key="3">
    <source>
        <dbReference type="Proteomes" id="UP001278500"/>
    </source>
</evidence>